<dbReference type="PANTHER" id="PTHR43024">
    <property type="entry name" value="UDP-N-ACETYLMURAMOYL-TRIPEPTIDE--D-ALANYL-D-ALANINE LIGASE"/>
    <property type="match status" value="1"/>
</dbReference>
<dbReference type="EMBL" id="BARV01041214">
    <property type="protein sequence ID" value="GAI48689.1"/>
    <property type="molecule type" value="Genomic_DNA"/>
</dbReference>
<evidence type="ECO:0000256" key="3">
    <source>
        <dbReference type="ARBA" id="ARBA00022840"/>
    </source>
</evidence>
<proteinExistence type="predicted"/>
<accession>X1QZH3</accession>
<dbReference type="InterPro" id="IPR013221">
    <property type="entry name" value="Mur_ligase_cen"/>
</dbReference>
<dbReference type="Pfam" id="PF08245">
    <property type="entry name" value="Mur_ligase_M"/>
    <property type="match status" value="1"/>
</dbReference>
<gene>
    <name evidence="5" type="ORF">S06H3_62484</name>
</gene>
<evidence type="ECO:0000256" key="1">
    <source>
        <dbReference type="ARBA" id="ARBA00022598"/>
    </source>
</evidence>
<dbReference type="InterPro" id="IPR051046">
    <property type="entry name" value="MurCDEF_CellWall_CoF430Synth"/>
</dbReference>
<protein>
    <recommendedName>
        <fullName evidence="4">Mur ligase central domain-containing protein</fullName>
    </recommendedName>
</protein>
<organism evidence="5">
    <name type="scientific">marine sediment metagenome</name>
    <dbReference type="NCBI Taxonomy" id="412755"/>
    <lineage>
        <taxon>unclassified sequences</taxon>
        <taxon>metagenomes</taxon>
        <taxon>ecological metagenomes</taxon>
    </lineage>
</organism>
<dbReference type="PANTHER" id="PTHR43024:SF1">
    <property type="entry name" value="UDP-N-ACETYLMURAMOYL-TRIPEPTIDE--D-ALANYL-D-ALANINE LIGASE"/>
    <property type="match status" value="1"/>
</dbReference>
<keyword evidence="3" id="KW-0067">ATP-binding</keyword>
<feature type="non-terminal residue" evidence="5">
    <location>
        <position position="152"/>
    </location>
</feature>
<keyword evidence="2" id="KW-0547">Nucleotide-binding</keyword>
<feature type="non-terminal residue" evidence="5">
    <location>
        <position position="1"/>
    </location>
</feature>
<dbReference type="SUPFAM" id="SSF53623">
    <property type="entry name" value="MurD-like peptide ligases, catalytic domain"/>
    <property type="match status" value="1"/>
</dbReference>
<keyword evidence="1" id="KW-0436">Ligase</keyword>
<dbReference type="GO" id="GO:0016881">
    <property type="term" value="F:acid-amino acid ligase activity"/>
    <property type="evidence" value="ECO:0007669"/>
    <property type="project" value="InterPro"/>
</dbReference>
<feature type="domain" description="Mur ligase central" evidence="4">
    <location>
        <begin position="11"/>
        <end position="141"/>
    </location>
</feature>
<comment type="caution">
    <text evidence="5">The sequence shown here is derived from an EMBL/GenBank/DDBJ whole genome shotgun (WGS) entry which is preliminary data.</text>
</comment>
<dbReference type="Gene3D" id="3.40.1190.10">
    <property type="entry name" value="Mur-like, catalytic domain"/>
    <property type="match status" value="1"/>
</dbReference>
<name>X1QZH3_9ZZZZ</name>
<evidence type="ECO:0000259" key="4">
    <source>
        <dbReference type="Pfam" id="PF08245"/>
    </source>
</evidence>
<evidence type="ECO:0000313" key="5">
    <source>
        <dbReference type="EMBL" id="GAI48689.1"/>
    </source>
</evidence>
<sequence length="152" mass="17003">EQFKNLLVVGITGSYGKTSTKEFLATVLSKRFNVLKTKEHQNSEIGISRCILNELKPEHKVFIVEMGAYGKGGIKLLCDIAKPKIGILTGMNEQHLALFGSQENIIKTKYELIENLPSDGMAIFNGNNKYCSELYGKTNISLKKITNYDIWA</sequence>
<dbReference type="InterPro" id="IPR036565">
    <property type="entry name" value="Mur-like_cat_sf"/>
</dbReference>
<reference evidence="5" key="1">
    <citation type="journal article" date="2014" name="Front. Microbiol.">
        <title>High frequency of phylogenetically diverse reductive dehalogenase-homologous genes in deep subseafloor sedimentary metagenomes.</title>
        <authorList>
            <person name="Kawai M."/>
            <person name="Futagami T."/>
            <person name="Toyoda A."/>
            <person name="Takaki Y."/>
            <person name="Nishi S."/>
            <person name="Hori S."/>
            <person name="Arai W."/>
            <person name="Tsubouchi T."/>
            <person name="Morono Y."/>
            <person name="Uchiyama I."/>
            <person name="Ito T."/>
            <person name="Fujiyama A."/>
            <person name="Inagaki F."/>
            <person name="Takami H."/>
        </authorList>
    </citation>
    <scope>NUCLEOTIDE SEQUENCE</scope>
    <source>
        <strain evidence="5">Expedition CK06-06</strain>
    </source>
</reference>
<evidence type="ECO:0000256" key="2">
    <source>
        <dbReference type="ARBA" id="ARBA00022741"/>
    </source>
</evidence>
<dbReference type="AlphaFoldDB" id="X1QZH3"/>
<dbReference type="GO" id="GO:0005524">
    <property type="term" value="F:ATP binding"/>
    <property type="evidence" value="ECO:0007669"/>
    <property type="project" value="UniProtKB-KW"/>
</dbReference>